<sequence length="116" mass="11917">MEAASSPAWRLSAPLGVDADAELVGHTSGAHMPLDLVVLRAAATAMEISRLAVAAMCRSPWGGDAAPRFRSSTDFRSPSPGFVFSGQPLAAPPVLGQDLVGIACGRCWALGGDVEL</sequence>
<dbReference type="Gramene" id="OBART01G02890.1">
    <property type="protein sequence ID" value="OBART01G02890.1"/>
    <property type="gene ID" value="OBART01G02890"/>
</dbReference>
<dbReference type="AlphaFoldDB" id="A0A0D3EJI2"/>
<name>A0A0D3EJI2_9ORYZ</name>
<dbReference type="HOGENOM" id="CLU_2100604_0_0_1"/>
<dbReference type="PaxDb" id="65489-OBART01G02890.1"/>
<dbReference type="EnsemblPlants" id="OBART01G02890.1">
    <property type="protein sequence ID" value="OBART01G02890.1"/>
    <property type="gene ID" value="OBART01G02890"/>
</dbReference>
<reference evidence="1" key="1">
    <citation type="journal article" date="2009" name="Rice">
        <title>De Novo Next Generation Sequencing of Plant Genomes.</title>
        <authorList>
            <person name="Rounsley S."/>
            <person name="Marri P.R."/>
            <person name="Yu Y."/>
            <person name="He R."/>
            <person name="Sisneros N."/>
            <person name="Goicoechea J.L."/>
            <person name="Lee S.J."/>
            <person name="Angelova A."/>
            <person name="Kudrna D."/>
            <person name="Luo M."/>
            <person name="Affourtit J."/>
            <person name="Desany B."/>
            <person name="Knight J."/>
            <person name="Niazi F."/>
            <person name="Egholm M."/>
            <person name="Wing R.A."/>
        </authorList>
    </citation>
    <scope>NUCLEOTIDE SEQUENCE [LARGE SCALE GENOMIC DNA]</scope>
    <source>
        <strain evidence="1">cv. IRGC 105608</strain>
    </source>
</reference>
<keyword evidence="2" id="KW-1185">Reference proteome</keyword>
<organism evidence="1">
    <name type="scientific">Oryza barthii</name>
    <dbReference type="NCBI Taxonomy" id="65489"/>
    <lineage>
        <taxon>Eukaryota</taxon>
        <taxon>Viridiplantae</taxon>
        <taxon>Streptophyta</taxon>
        <taxon>Embryophyta</taxon>
        <taxon>Tracheophyta</taxon>
        <taxon>Spermatophyta</taxon>
        <taxon>Magnoliopsida</taxon>
        <taxon>Liliopsida</taxon>
        <taxon>Poales</taxon>
        <taxon>Poaceae</taxon>
        <taxon>BOP clade</taxon>
        <taxon>Oryzoideae</taxon>
        <taxon>Oryzeae</taxon>
        <taxon>Oryzinae</taxon>
        <taxon>Oryza</taxon>
    </lineage>
</organism>
<accession>A0A0D3EJI2</accession>
<proteinExistence type="predicted"/>
<evidence type="ECO:0000313" key="2">
    <source>
        <dbReference type="Proteomes" id="UP000026960"/>
    </source>
</evidence>
<evidence type="ECO:0000313" key="1">
    <source>
        <dbReference type="EnsemblPlants" id="OBART01G02890.1"/>
    </source>
</evidence>
<reference evidence="1" key="2">
    <citation type="submission" date="2015-03" db="UniProtKB">
        <authorList>
            <consortium name="EnsemblPlants"/>
        </authorList>
    </citation>
    <scope>IDENTIFICATION</scope>
</reference>
<protein>
    <submittedName>
        <fullName evidence="1">Uncharacterized protein</fullName>
    </submittedName>
</protein>
<dbReference type="Proteomes" id="UP000026960">
    <property type="component" value="Chromosome 1"/>
</dbReference>